<dbReference type="InterPro" id="IPR005829">
    <property type="entry name" value="Sugar_transporter_CS"/>
</dbReference>
<dbReference type="EMBL" id="FNCY01000034">
    <property type="protein sequence ID" value="SDI82914.1"/>
    <property type="molecule type" value="Genomic_DNA"/>
</dbReference>
<evidence type="ECO:0000256" key="6">
    <source>
        <dbReference type="ARBA" id="ARBA00023136"/>
    </source>
</evidence>
<keyword evidence="4 7" id="KW-0812">Transmembrane</keyword>
<dbReference type="InterPro" id="IPR036259">
    <property type="entry name" value="MFS_trans_sf"/>
</dbReference>
<feature type="domain" description="Major facilitator superfamily (MFS) profile" evidence="8">
    <location>
        <begin position="34"/>
        <end position="451"/>
    </location>
</feature>
<dbReference type="AlphaFoldDB" id="A0A1G8NRT3"/>
<evidence type="ECO:0000256" key="2">
    <source>
        <dbReference type="ARBA" id="ARBA00010992"/>
    </source>
</evidence>
<protein>
    <submittedName>
        <fullName evidence="9">MFS transporter, putative metabolite:H+ symporter</fullName>
    </submittedName>
</protein>
<feature type="transmembrane region" description="Helical" evidence="7">
    <location>
        <begin position="158"/>
        <end position="180"/>
    </location>
</feature>
<evidence type="ECO:0000256" key="5">
    <source>
        <dbReference type="ARBA" id="ARBA00022989"/>
    </source>
</evidence>
<dbReference type="GO" id="GO:0022857">
    <property type="term" value="F:transmembrane transporter activity"/>
    <property type="evidence" value="ECO:0007669"/>
    <property type="project" value="InterPro"/>
</dbReference>
<dbReference type="InterPro" id="IPR020846">
    <property type="entry name" value="MFS_dom"/>
</dbReference>
<dbReference type="PANTHER" id="PTHR23511:SF34">
    <property type="entry name" value="SYNAPTIC VESICLE GLYCOPROTEIN 2"/>
    <property type="match status" value="1"/>
</dbReference>
<feature type="transmembrane region" description="Helical" evidence="7">
    <location>
        <begin position="68"/>
        <end position="88"/>
    </location>
</feature>
<feature type="transmembrane region" description="Helical" evidence="7">
    <location>
        <begin position="403"/>
        <end position="421"/>
    </location>
</feature>
<evidence type="ECO:0000256" key="1">
    <source>
        <dbReference type="ARBA" id="ARBA00004141"/>
    </source>
</evidence>
<accession>A0A1G8NRT3</accession>
<feature type="transmembrane region" description="Helical" evidence="7">
    <location>
        <begin position="32"/>
        <end position="56"/>
    </location>
</feature>
<feature type="transmembrane region" description="Helical" evidence="7">
    <location>
        <begin position="363"/>
        <end position="383"/>
    </location>
</feature>
<keyword evidence="5 7" id="KW-1133">Transmembrane helix</keyword>
<dbReference type="RefSeq" id="WP_091940687.1">
    <property type="nucleotide sequence ID" value="NZ_FNCY01000034.1"/>
</dbReference>
<feature type="transmembrane region" description="Helical" evidence="7">
    <location>
        <begin position="308"/>
        <end position="329"/>
    </location>
</feature>
<gene>
    <name evidence="9" type="ORF">SAMN05660652_04100</name>
</gene>
<keyword evidence="6 7" id="KW-0472">Membrane</keyword>
<name>A0A1G8NRT3_9RHOO</name>
<feature type="transmembrane region" description="Helical" evidence="7">
    <location>
        <begin position="427"/>
        <end position="448"/>
    </location>
</feature>
<comment type="similarity">
    <text evidence="2">Belongs to the major facilitator superfamily. Sugar transporter (TC 2.A.1.1) family.</text>
</comment>
<dbReference type="PROSITE" id="PS50850">
    <property type="entry name" value="MFS"/>
    <property type="match status" value="1"/>
</dbReference>
<evidence type="ECO:0000313" key="9">
    <source>
        <dbReference type="EMBL" id="SDI82914.1"/>
    </source>
</evidence>
<dbReference type="Proteomes" id="UP000198607">
    <property type="component" value="Unassembled WGS sequence"/>
</dbReference>
<feature type="transmembrane region" description="Helical" evidence="7">
    <location>
        <begin position="100"/>
        <end position="119"/>
    </location>
</feature>
<evidence type="ECO:0000256" key="7">
    <source>
        <dbReference type="SAM" id="Phobius"/>
    </source>
</evidence>
<comment type="subcellular location">
    <subcellularLocation>
        <location evidence="1">Membrane</location>
        <topology evidence="1">Multi-pass membrane protein</topology>
    </subcellularLocation>
</comment>
<feature type="transmembrane region" description="Helical" evidence="7">
    <location>
        <begin position="272"/>
        <end position="296"/>
    </location>
</feature>
<evidence type="ECO:0000313" key="10">
    <source>
        <dbReference type="Proteomes" id="UP000198607"/>
    </source>
</evidence>
<feature type="transmembrane region" description="Helical" evidence="7">
    <location>
        <begin position="336"/>
        <end position="357"/>
    </location>
</feature>
<dbReference type="Gene3D" id="1.20.1250.20">
    <property type="entry name" value="MFS general substrate transporter like domains"/>
    <property type="match status" value="1"/>
</dbReference>
<feature type="transmembrane region" description="Helical" evidence="7">
    <location>
        <begin position="186"/>
        <end position="207"/>
    </location>
</feature>
<reference evidence="9 10" key="1">
    <citation type="submission" date="2016-10" db="EMBL/GenBank/DDBJ databases">
        <authorList>
            <person name="de Groot N.N."/>
        </authorList>
    </citation>
    <scope>NUCLEOTIDE SEQUENCE [LARGE SCALE GENOMIC DNA]</scope>
    <source>
        <strain evidence="9 10">DSM 5885</strain>
    </source>
</reference>
<dbReference type="PROSITE" id="PS00217">
    <property type="entry name" value="SUGAR_TRANSPORT_2"/>
    <property type="match status" value="1"/>
</dbReference>
<sequence>MTTHVAGNAAHNAANAELVARLERLPVTRRLMLIRIIVGTATFFDAYTVLCIAFAMPSLISEWKLTPAEVGMIISAGYIGQLIGAVYFGSLAEKIGRLKVLLLTIVLFVSMDISCLFAWSGASMMVFRFLQGIGTGGEVPVASAYINEFIGAKKRGRFFLLYEVIFPIGLMFAGMAGYFLVPIYGWKAMFVVGLTPSLLTIPMYFLIPESPRWLASKGRIAEAEAVVKKLEDDATAHGLELPALVVRQLDPRATARSDWRELFKGIYQKRTFMIWGLWVCVYMVNNGLVTWLPTLYKSVFKLPLQTSLAYGWTTSAVGVVASIICALLIDKVGRKAWYASAFLFATIPLVTLSWLGATTALQVVILATTTYAALQTIAFSLYLYSAELYPTRLRAIGTGFGSAWLRAGSSVGPILVGFIVGDYGIRYVFAAFAAVALVGGLVTLFFAIETKGKVLEELSP</sequence>
<keyword evidence="10" id="KW-1185">Reference proteome</keyword>
<keyword evidence="3" id="KW-0813">Transport</keyword>
<dbReference type="Pfam" id="PF00083">
    <property type="entry name" value="Sugar_tr"/>
    <property type="match status" value="1"/>
</dbReference>
<dbReference type="GO" id="GO:0016020">
    <property type="term" value="C:membrane"/>
    <property type="evidence" value="ECO:0007669"/>
    <property type="project" value="UniProtKB-SubCell"/>
</dbReference>
<proteinExistence type="inferred from homology"/>
<dbReference type="PANTHER" id="PTHR23511">
    <property type="entry name" value="SYNAPTIC VESICLE GLYCOPROTEIN 2"/>
    <property type="match status" value="1"/>
</dbReference>
<dbReference type="STRING" id="83767.SAMN05660652_04100"/>
<evidence type="ECO:0000256" key="3">
    <source>
        <dbReference type="ARBA" id="ARBA00022448"/>
    </source>
</evidence>
<feature type="transmembrane region" description="Helical" evidence="7">
    <location>
        <begin position="125"/>
        <end position="146"/>
    </location>
</feature>
<organism evidence="9 10">
    <name type="scientific">Propionivibrio dicarboxylicus</name>
    <dbReference type="NCBI Taxonomy" id="83767"/>
    <lineage>
        <taxon>Bacteria</taxon>
        <taxon>Pseudomonadati</taxon>
        <taxon>Pseudomonadota</taxon>
        <taxon>Betaproteobacteria</taxon>
        <taxon>Rhodocyclales</taxon>
        <taxon>Rhodocyclaceae</taxon>
        <taxon>Propionivibrio</taxon>
    </lineage>
</organism>
<dbReference type="SUPFAM" id="SSF103473">
    <property type="entry name" value="MFS general substrate transporter"/>
    <property type="match status" value="1"/>
</dbReference>
<dbReference type="CDD" id="cd17316">
    <property type="entry name" value="MFS_SV2_like"/>
    <property type="match status" value="1"/>
</dbReference>
<dbReference type="OrthoDB" id="9787026at2"/>
<dbReference type="InterPro" id="IPR005828">
    <property type="entry name" value="MFS_sugar_transport-like"/>
</dbReference>
<evidence type="ECO:0000256" key="4">
    <source>
        <dbReference type="ARBA" id="ARBA00022692"/>
    </source>
</evidence>
<evidence type="ECO:0000259" key="8">
    <source>
        <dbReference type="PROSITE" id="PS50850"/>
    </source>
</evidence>